<keyword evidence="9" id="KW-0833">Ubl conjugation pathway</keyword>
<dbReference type="PANTHER" id="PTHR13931">
    <property type="entry name" value="UBIQUITINATION FACTOR E4"/>
    <property type="match status" value="1"/>
</dbReference>
<keyword evidence="10" id="KW-0539">Nucleus</keyword>
<dbReference type="Gene3D" id="3.30.40.10">
    <property type="entry name" value="Zinc/RING finger domain, C3HC4 (zinc finger)"/>
    <property type="match status" value="1"/>
</dbReference>
<organism evidence="12 13">
    <name type="scientific">Stentor coeruleus</name>
    <dbReference type="NCBI Taxonomy" id="5963"/>
    <lineage>
        <taxon>Eukaryota</taxon>
        <taxon>Sar</taxon>
        <taxon>Alveolata</taxon>
        <taxon>Ciliophora</taxon>
        <taxon>Postciliodesmatophora</taxon>
        <taxon>Heterotrichea</taxon>
        <taxon>Heterotrichida</taxon>
        <taxon>Stentoridae</taxon>
        <taxon>Stentor</taxon>
    </lineage>
</organism>
<dbReference type="GO" id="GO:0006511">
    <property type="term" value="P:ubiquitin-dependent protein catabolic process"/>
    <property type="evidence" value="ECO:0007669"/>
    <property type="project" value="InterPro"/>
</dbReference>
<comment type="subcellular location">
    <subcellularLocation>
        <location evidence="3">Cytoplasm</location>
    </subcellularLocation>
    <subcellularLocation>
        <location evidence="2">Nucleus</location>
    </subcellularLocation>
</comment>
<gene>
    <name evidence="12" type="ORF">SteCoe_27107</name>
</gene>
<dbReference type="PROSITE" id="PS51698">
    <property type="entry name" value="U_BOX"/>
    <property type="match status" value="1"/>
</dbReference>
<dbReference type="SMART" id="SM00504">
    <property type="entry name" value="Ubox"/>
    <property type="match status" value="1"/>
</dbReference>
<evidence type="ECO:0000256" key="6">
    <source>
        <dbReference type="ARBA" id="ARBA00012483"/>
    </source>
</evidence>
<evidence type="ECO:0000313" key="12">
    <source>
        <dbReference type="EMBL" id="OMJ74054.1"/>
    </source>
</evidence>
<dbReference type="OrthoDB" id="312224at2759"/>
<sequence>MSSSFNYEHRLIHDMLKVHIPICSFDKTEPKISSVLLPNITNSLKSSTPESFIDYIDEIIQERFQIPDTFILEYTYTSFSTIQHEKEKSFIKVNKKIIDFLSKIQESLINFCGLSLICVDAFRYQGPRSSLEGIHVSAFRVSRFLQSCGQNEFLVKILKFVDNEKPGFMEDMNMILPILIETKMNKLCLFNDECQILVRTFIDLLKTGIIKIEGENAILKSDWKARDIEKSSIIGCFFSISMLPRRDSLVKKNGIKPAADITRERISSEQFKTSKSLENYAIYNKKYTECLVELFKAIHSLNKDLALDWLYNCVKLNSVKITMKSRNRNMPWAEDSSDGFCLNILDILLSLTEPFFNIQNSNINKISPFTMANDPKFKDIKSVPIKLSDNIKISEKVEPGTINLFYYLAVIMLHYTWPGLKKFYEIYRNTMQNLENNKKPDEKIDLEYYKQLNLCYLLAMINSIRVNMILKLNLLTMHLITKWIGAIDKIEADDNMGVLSILPEFILSDIADIFIFLSDLKQDRLIANIDVSAILSFVTIVINNPCHFTNPIVRGKYVEALSKMFVNGLFVSNSAILRINKIFLNHFIYGIIHFYSEVEGDENRSMFYQKLTFRHYTWKILKRIWKVEDFKQKTISHKKDQFFIKFINMILNDIIFCFDEGTNSLIQVKKYEDKKKANINLTEDEASHYISSVDNSRYYMRQTKNQISIILELTSWNENFFITDQLGNRIAAALNNFLYKLNGPNCLELKVQSPESMLFDPKKLLQKVIEVYLNCDKFPGFVSCIISDKKCFHLSTFTKTIKIIYRKNFVRMDLEEAFISLCERIKTESNSQVQINFDDAPEEFLCALTSELMKNPVRLPSGAVVDKTSIERHLLNNETDPFSRQALKSEDLQEDLPLKSRIDVWLSEKLATMHQ</sequence>
<evidence type="ECO:0000256" key="9">
    <source>
        <dbReference type="ARBA" id="ARBA00022786"/>
    </source>
</evidence>
<dbReference type="GO" id="GO:0034450">
    <property type="term" value="F:ubiquitin-ubiquitin ligase activity"/>
    <property type="evidence" value="ECO:0007669"/>
    <property type="project" value="InterPro"/>
</dbReference>
<accession>A0A1R2BBB2</accession>
<comment type="catalytic activity">
    <reaction evidence="1">
        <text>S-ubiquitinyl-[E2 ubiquitin-conjugating enzyme]-L-cysteine + [acceptor protein]-L-lysine = [E2 ubiquitin-conjugating enzyme]-L-cysteine + N(6)-ubiquitinyl-[acceptor protein]-L-lysine.</text>
        <dbReference type="EC" id="2.3.2.27"/>
    </reaction>
</comment>
<dbReference type="UniPathway" id="UPA00143"/>
<evidence type="ECO:0000256" key="1">
    <source>
        <dbReference type="ARBA" id="ARBA00000900"/>
    </source>
</evidence>
<name>A0A1R2BBB2_9CILI</name>
<evidence type="ECO:0000313" key="13">
    <source>
        <dbReference type="Proteomes" id="UP000187209"/>
    </source>
</evidence>
<dbReference type="InterPro" id="IPR013083">
    <property type="entry name" value="Znf_RING/FYVE/PHD"/>
</dbReference>
<proteinExistence type="inferred from homology"/>
<dbReference type="AlphaFoldDB" id="A0A1R2BBB2"/>
<dbReference type="Pfam" id="PF10408">
    <property type="entry name" value="Ufd2P_core"/>
    <property type="match status" value="1"/>
</dbReference>
<evidence type="ECO:0000256" key="2">
    <source>
        <dbReference type="ARBA" id="ARBA00004123"/>
    </source>
</evidence>
<comment type="pathway">
    <text evidence="4">Protein modification; protein ubiquitination.</text>
</comment>
<evidence type="ECO:0000256" key="5">
    <source>
        <dbReference type="ARBA" id="ARBA00007434"/>
    </source>
</evidence>
<dbReference type="GO" id="GO:0036503">
    <property type="term" value="P:ERAD pathway"/>
    <property type="evidence" value="ECO:0007669"/>
    <property type="project" value="InterPro"/>
</dbReference>
<dbReference type="InterPro" id="IPR019474">
    <property type="entry name" value="Ub_conjug_fac_E4_core"/>
</dbReference>
<comment type="similarity">
    <text evidence="5">Belongs to the ubiquitin conjugation factor E4 family.</text>
</comment>
<dbReference type="Pfam" id="PF04564">
    <property type="entry name" value="U-box"/>
    <property type="match status" value="1"/>
</dbReference>
<dbReference type="FunFam" id="3.30.40.10:FF:000055">
    <property type="entry name" value="Ubiquitin conjugation factor e4 a"/>
    <property type="match status" value="1"/>
</dbReference>
<feature type="domain" description="U-box" evidence="11">
    <location>
        <begin position="839"/>
        <end position="912"/>
    </location>
</feature>
<evidence type="ECO:0000256" key="7">
    <source>
        <dbReference type="ARBA" id="ARBA00022490"/>
    </source>
</evidence>
<dbReference type="GO" id="GO:0000209">
    <property type="term" value="P:protein polyubiquitination"/>
    <property type="evidence" value="ECO:0007669"/>
    <property type="project" value="TreeGrafter"/>
</dbReference>
<dbReference type="SUPFAM" id="SSF57850">
    <property type="entry name" value="RING/U-box"/>
    <property type="match status" value="1"/>
</dbReference>
<reference evidence="12 13" key="1">
    <citation type="submission" date="2016-11" db="EMBL/GenBank/DDBJ databases">
        <title>The macronuclear genome of Stentor coeruleus: a giant cell with tiny introns.</title>
        <authorList>
            <person name="Slabodnick M."/>
            <person name="Ruby J.G."/>
            <person name="Reiff S.B."/>
            <person name="Swart E.C."/>
            <person name="Gosai S."/>
            <person name="Prabakaran S."/>
            <person name="Witkowska E."/>
            <person name="Larue G.E."/>
            <person name="Fisher S."/>
            <person name="Freeman R.M."/>
            <person name="Gunawardena J."/>
            <person name="Chu W."/>
            <person name="Stover N.A."/>
            <person name="Gregory B.D."/>
            <person name="Nowacki M."/>
            <person name="Derisi J."/>
            <person name="Roy S.W."/>
            <person name="Marshall W.F."/>
            <person name="Sood P."/>
        </authorList>
    </citation>
    <scope>NUCLEOTIDE SEQUENCE [LARGE SCALE GENOMIC DNA]</scope>
    <source>
        <strain evidence="12">WM001</strain>
    </source>
</reference>
<dbReference type="InterPro" id="IPR003613">
    <property type="entry name" value="Ubox_domain"/>
</dbReference>
<dbReference type="InterPro" id="IPR045132">
    <property type="entry name" value="UBE4"/>
</dbReference>
<dbReference type="GO" id="GO:0005634">
    <property type="term" value="C:nucleus"/>
    <property type="evidence" value="ECO:0007669"/>
    <property type="project" value="UniProtKB-SubCell"/>
</dbReference>
<protein>
    <recommendedName>
        <fullName evidence="6">RING-type E3 ubiquitin transferase</fullName>
        <ecNumber evidence="6">2.3.2.27</ecNumber>
    </recommendedName>
</protein>
<dbReference type="GO" id="GO:0005737">
    <property type="term" value="C:cytoplasm"/>
    <property type="evidence" value="ECO:0007669"/>
    <property type="project" value="UniProtKB-SubCell"/>
</dbReference>
<dbReference type="Proteomes" id="UP000187209">
    <property type="component" value="Unassembled WGS sequence"/>
</dbReference>
<keyword evidence="13" id="KW-1185">Reference proteome</keyword>
<dbReference type="EMBL" id="MPUH01000777">
    <property type="protein sequence ID" value="OMJ74054.1"/>
    <property type="molecule type" value="Genomic_DNA"/>
</dbReference>
<keyword evidence="8" id="KW-0808">Transferase</keyword>
<evidence type="ECO:0000256" key="8">
    <source>
        <dbReference type="ARBA" id="ARBA00022679"/>
    </source>
</evidence>
<keyword evidence="7" id="KW-0963">Cytoplasm</keyword>
<evidence type="ECO:0000256" key="10">
    <source>
        <dbReference type="ARBA" id="ARBA00023242"/>
    </source>
</evidence>
<evidence type="ECO:0000259" key="11">
    <source>
        <dbReference type="PROSITE" id="PS51698"/>
    </source>
</evidence>
<dbReference type="EC" id="2.3.2.27" evidence="6"/>
<evidence type="ECO:0000256" key="3">
    <source>
        <dbReference type="ARBA" id="ARBA00004496"/>
    </source>
</evidence>
<evidence type="ECO:0000256" key="4">
    <source>
        <dbReference type="ARBA" id="ARBA00004906"/>
    </source>
</evidence>
<comment type="caution">
    <text evidence="12">The sequence shown here is derived from an EMBL/GenBank/DDBJ whole genome shotgun (WGS) entry which is preliminary data.</text>
</comment>
<dbReference type="PANTHER" id="PTHR13931:SF2">
    <property type="entry name" value="UBIQUITIN CONJUGATION FACTOR E4 B"/>
    <property type="match status" value="1"/>
</dbReference>
<dbReference type="GO" id="GO:0000151">
    <property type="term" value="C:ubiquitin ligase complex"/>
    <property type="evidence" value="ECO:0007669"/>
    <property type="project" value="InterPro"/>
</dbReference>